<feature type="domain" description="Disease resistance R13L4/SHOC-2-like LRR" evidence="8">
    <location>
        <begin position="569"/>
        <end position="899"/>
    </location>
</feature>
<dbReference type="InterPro" id="IPR055414">
    <property type="entry name" value="LRR_R13L4/SHOC2-like"/>
</dbReference>
<dbReference type="PRINTS" id="PR00364">
    <property type="entry name" value="DISEASERSIST"/>
</dbReference>
<dbReference type="InterPro" id="IPR032675">
    <property type="entry name" value="LRR_dom_sf"/>
</dbReference>
<dbReference type="GO" id="GO:0043531">
    <property type="term" value="F:ADP binding"/>
    <property type="evidence" value="ECO:0007669"/>
    <property type="project" value="InterPro"/>
</dbReference>
<dbReference type="Proteomes" id="UP000826271">
    <property type="component" value="Unassembled WGS sequence"/>
</dbReference>
<evidence type="ECO:0000259" key="6">
    <source>
        <dbReference type="Pfam" id="PF00931"/>
    </source>
</evidence>
<dbReference type="FunFam" id="3.40.50.300:FF:001091">
    <property type="entry name" value="Probable disease resistance protein At1g61300"/>
    <property type="match status" value="1"/>
</dbReference>
<dbReference type="PANTHER" id="PTHR23155:SF1185">
    <property type="entry name" value="DISEASE RESISTANCE RPP8-LIKE PROTEIN 3-RELATED"/>
    <property type="match status" value="1"/>
</dbReference>
<evidence type="ECO:0000259" key="8">
    <source>
        <dbReference type="Pfam" id="PF23598"/>
    </source>
</evidence>
<keyword evidence="5" id="KW-0067">ATP-binding</keyword>
<keyword evidence="4" id="KW-0611">Plant defense</keyword>
<dbReference type="Pfam" id="PF23598">
    <property type="entry name" value="LRR_14"/>
    <property type="match status" value="1"/>
</dbReference>
<keyword evidence="3" id="KW-0547">Nucleotide-binding</keyword>
<dbReference type="InterPro" id="IPR044974">
    <property type="entry name" value="Disease_R_plants"/>
</dbReference>
<comment type="similarity">
    <text evidence="1">Belongs to the disease resistance NB-LRR family.</text>
</comment>
<dbReference type="Gene3D" id="3.80.10.10">
    <property type="entry name" value="Ribonuclease Inhibitor"/>
    <property type="match status" value="2"/>
</dbReference>
<evidence type="ECO:0000313" key="9">
    <source>
        <dbReference type="EMBL" id="KAG8369857.1"/>
    </source>
</evidence>
<name>A0AAV6WQM2_9LAMI</name>
<sequence>MADAAVEFLLENLKQLIVYHLKESFVLDKDVIVKIKQVQQNLELLQSHLNDAPAGDDRIYLERETREMAYRFENVKETFTITAASRGGFFKRFVCAQLTDLRLIFREVGDIDRKIDSLNETRQWFSSRAAVVEEQERTGSEYPTPRYIPEECLVGREEDMELLRSYITDQDTQSRVITIFGMGGIGKTVLTMRLYHDRRVRQQFNGVAWIYVGKRFQTSRILKDLCEQLDPQHEEGIRSDMNEDHLIRRLYKIQQKRKCLIFLDDVWSSNALQILSSAFLSRETGSRIVITSRVKEVAETSEVVSSTRHIHKMRCLTEDEGYELVMKSYGSEFEVNSTVSERAKEMVKCFEGLPLAIINFEDFMRIYRDEWESVPRSIESFVSESQKSRGIEMTLKILASSYDNLPPFLKPCFLYLGYLHEHSHIDAEKLYLYWVAEGLISLEDCGEEEILMNVAERYLHDLEQRSMIEVHEEEVPTITRFSSCQLNRLMLEVSLIKSKEQRFFNALDFGCESSQANQSLGQYPIRLTINLDKYKIGYDFPVKGSEKLVMCLLLSAQENQLGLVWPKELSRLVKFKNLRVLDFIGFSFEATKLPKGLGALVFLRYLSFRGCILPELPSSIGKLKLLYVLDLRVINKMIIPDVLSKLKKLKHLYFPLSFETQGAGKLRLDGLTDLETVTNLNTKMFNVEDLSKLHKLRYIALKIQGSLEDIECTIKRMNANSDVLLLRASLEVRDFDCYTEERHSVFRQLLSCQSLIVFCIEGHISRLPLHNEISPNLAKIVLIGSKLIDDPMKILEKLPKLRVLVLKNDASIGKEVICSATGFVELKRLELLNLQYLEKWTVEEGAMPKLSILAIVNCGKLIMLPKELEFVCRLQQLKVSQMCKAFEDNLQIVEGLMRHKGQHMPSITFED</sequence>
<evidence type="ECO:0000313" key="10">
    <source>
        <dbReference type="Proteomes" id="UP000826271"/>
    </source>
</evidence>
<evidence type="ECO:0000256" key="3">
    <source>
        <dbReference type="ARBA" id="ARBA00022741"/>
    </source>
</evidence>
<comment type="caution">
    <text evidence="9">The sequence shown here is derived from an EMBL/GenBank/DDBJ whole genome shotgun (WGS) entry which is preliminary data.</text>
</comment>
<dbReference type="InterPro" id="IPR058922">
    <property type="entry name" value="WHD_DRP"/>
</dbReference>
<evidence type="ECO:0000256" key="2">
    <source>
        <dbReference type="ARBA" id="ARBA00022737"/>
    </source>
</evidence>
<organism evidence="9 10">
    <name type="scientific">Buddleja alternifolia</name>
    <dbReference type="NCBI Taxonomy" id="168488"/>
    <lineage>
        <taxon>Eukaryota</taxon>
        <taxon>Viridiplantae</taxon>
        <taxon>Streptophyta</taxon>
        <taxon>Embryophyta</taxon>
        <taxon>Tracheophyta</taxon>
        <taxon>Spermatophyta</taxon>
        <taxon>Magnoliopsida</taxon>
        <taxon>eudicotyledons</taxon>
        <taxon>Gunneridae</taxon>
        <taxon>Pentapetalae</taxon>
        <taxon>asterids</taxon>
        <taxon>lamiids</taxon>
        <taxon>Lamiales</taxon>
        <taxon>Scrophulariaceae</taxon>
        <taxon>Buddlejeae</taxon>
        <taxon>Buddleja</taxon>
    </lineage>
</organism>
<evidence type="ECO:0000259" key="7">
    <source>
        <dbReference type="Pfam" id="PF23559"/>
    </source>
</evidence>
<proteinExistence type="inferred from homology"/>
<dbReference type="Gene3D" id="3.40.50.300">
    <property type="entry name" value="P-loop containing nucleotide triphosphate hydrolases"/>
    <property type="match status" value="1"/>
</dbReference>
<evidence type="ECO:0000256" key="1">
    <source>
        <dbReference type="ARBA" id="ARBA00008894"/>
    </source>
</evidence>
<keyword evidence="10" id="KW-1185">Reference proteome</keyword>
<dbReference type="Gene3D" id="1.20.5.4130">
    <property type="match status" value="1"/>
</dbReference>
<evidence type="ECO:0000256" key="4">
    <source>
        <dbReference type="ARBA" id="ARBA00022821"/>
    </source>
</evidence>
<dbReference type="SUPFAM" id="SSF52058">
    <property type="entry name" value="L domain-like"/>
    <property type="match status" value="1"/>
</dbReference>
<feature type="domain" description="NB-ARC" evidence="6">
    <location>
        <begin position="160"/>
        <end position="327"/>
    </location>
</feature>
<dbReference type="AlphaFoldDB" id="A0AAV6WQM2"/>
<dbReference type="GO" id="GO:0005524">
    <property type="term" value="F:ATP binding"/>
    <property type="evidence" value="ECO:0007669"/>
    <property type="project" value="UniProtKB-KW"/>
</dbReference>
<feature type="domain" description="Disease resistance protein winged helix" evidence="7">
    <location>
        <begin position="422"/>
        <end position="491"/>
    </location>
</feature>
<dbReference type="Gene3D" id="1.10.10.10">
    <property type="entry name" value="Winged helix-like DNA-binding domain superfamily/Winged helix DNA-binding domain"/>
    <property type="match status" value="1"/>
</dbReference>
<dbReference type="InterPro" id="IPR036388">
    <property type="entry name" value="WH-like_DNA-bd_sf"/>
</dbReference>
<dbReference type="SUPFAM" id="SSF52540">
    <property type="entry name" value="P-loop containing nucleoside triphosphate hydrolases"/>
    <property type="match status" value="1"/>
</dbReference>
<dbReference type="InterPro" id="IPR027417">
    <property type="entry name" value="P-loop_NTPase"/>
</dbReference>
<accession>A0AAV6WQM2</accession>
<keyword evidence="2" id="KW-0677">Repeat</keyword>
<evidence type="ECO:0000256" key="5">
    <source>
        <dbReference type="ARBA" id="ARBA00022840"/>
    </source>
</evidence>
<protein>
    <submittedName>
        <fullName evidence="9">Uncharacterized protein</fullName>
    </submittedName>
</protein>
<gene>
    <name evidence="9" type="ORF">BUALT_Bualt14G0057200</name>
</gene>
<dbReference type="Pfam" id="PF23559">
    <property type="entry name" value="WHD_DRP"/>
    <property type="match status" value="1"/>
</dbReference>
<dbReference type="InterPro" id="IPR002182">
    <property type="entry name" value="NB-ARC"/>
</dbReference>
<reference evidence="9" key="1">
    <citation type="submission" date="2019-10" db="EMBL/GenBank/DDBJ databases">
        <authorList>
            <person name="Zhang R."/>
            <person name="Pan Y."/>
            <person name="Wang J."/>
            <person name="Ma R."/>
            <person name="Yu S."/>
        </authorList>
    </citation>
    <scope>NUCLEOTIDE SEQUENCE</scope>
    <source>
        <strain evidence="9">LA-IB0</strain>
        <tissue evidence="9">Leaf</tissue>
    </source>
</reference>
<dbReference type="EMBL" id="WHWC01000014">
    <property type="protein sequence ID" value="KAG8369857.1"/>
    <property type="molecule type" value="Genomic_DNA"/>
</dbReference>
<dbReference type="PANTHER" id="PTHR23155">
    <property type="entry name" value="DISEASE RESISTANCE PROTEIN RP"/>
    <property type="match status" value="1"/>
</dbReference>
<dbReference type="GO" id="GO:0098542">
    <property type="term" value="P:defense response to other organism"/>
    <property type="evidence" value="ECO:0007669"/>
    <property type="project" value="TreeGrafter"/>
</dbReference>
<dbReference type="Pfam" id="PF00931">
    <property type="entry name" value="NB-ARC"/>
    <property type="match status" value="1"/>
</dbReference>